<feature type="region of interest" description="Disordered" evidence="1">
    <location>
        <begin position="47"/>
        <end position="134"/>
    </location>
</feature>
<accession>A0A6J1EZP7</accession>
<evidence type="ECO:0000256" key="2">
    <source>
        <dbReference type="SAM" id="SignalP"/>
    </source>
</evidence>
<sequence>MRPIHVLASLLLMFFLFDHSQGVRLGNGLMKPLLLGTPLEEEVPLVEENGHWNSGKSRKLLMETSPSSPTPSTTRNKEGNKKGNQGMKEQDMKSSKAVSENLEAGHEQQQHYPDLIEIAEMDYSPATRKPPIHN</sequence>
<feature type="chain" id="PRO_5026979720" evidence="2">
    <location>
        <begin position="23"/>
        <end position="134"/>
    </location>
</feature>
<name>A0A6J1EZP7_CUCMO</name>
<evidence type="ECO:0000313" key="4">
    <source>
        <dbReference type="RefSeq" id="XP_022933409.1"/>
    </source>
</evidence>
<feature type="signal peptide" evidence="2">
    <location>
        <begin position="1"/>
        <end position="22"/>
    </location>
</feature>
<proteinExistence type="predicted"/>
<evidence type="ECO:0000256" key="1">
    <source>
        <dbReference type="SAM" id="MobiDB-lite"/>
    </source>
</evidence>
<evidence type="ECO:0000313" key="3">
    <source>
        <dbReference type="Proteomes" id="UP000504609"/>
    </source>
</evidence>
<dbReference type="KEGG" id="cmos:111440836"/>
<dbReference type="PANTHER" id="PTHR33743:SF19">
    <property type="entry name" value="PROTEIN GOLVEN 6"/>
    <property type="match status" value="1"/>
</dbReference>
<dbReference type="GeneID" id="111440836"/>
<dbReference type="Proteomes" id="UP000504609">
    <property type="component" value="Unplaced"/>
</dbReference>
<feature type="compositionally biased region" description="Low complexity" evidence="1">
    <location>
        <begin position="64"/>
        <end position="74"/>
    </location>
</feature>
<dbReference type="InterPro" id="IPR049306">
    <property type="entry name" value="GLV1-2"/>
</dbReference>
<keyword evidence="3" id="KW-1185">Reference proteome</keyword>
<dbReference type="PANTHER" id="PTHR33743">
    <property type="entry name" value="PROTEIN GOLVEN 6-RELATED"/>
    <property type="match status" value="1"/>
</dbReference>
<dbReference type="RefSeq" id="XP_022933409.1">
    <property type="nucleotide sequence ID" value="XM_023077641.1"/>
</dbReference>
<dbReference type="Pfam" id="PF21529">
    <property type="entry name" value="GLV1-2"/>
    <property type="match status" value="1"/>
</dbReference>
<organism evidence="3 4">
    <name type="scientific">Cucurbita moschata</name>
    <name type="common">Winter crookneck squash</name>
    <name type="synonym">Cucurbita pepo var. moschata</name>
    <dbReference type="NCBI Taxonomy" id="3662"/>
    <lineage>
        <taxon>Eukaryota</taxon>
        <taxon>Viridiplantae</taxon>
        <taxon>Streptophyta</taxon>
        <taxon>Embryophyta</taxon>
        <taxon>Tracheophyta</taxon>
        <taxon>Spermatophyta</taxon>
        <taxon>Magnoliopsida</taxon>
        <taxon>eudicotyledons</taxon>
        <taxon>Gunneridae</taxon>
        <taxon>Pentapetalae</taxon>
        <taxon>rosids</taxon>
        <taxon>fabids</taxon>
        <taxon>Cucurbitales</taxon>
        <taxon>Cucurbitaceae</taxon>
        <taxon>Cucurbiteae</taxon>
        <taxon>Cucurbita</taxon>
    </lineage>
</organism>
<reference evidence="4" key="1">
    <citation type="submission" date="2025-08" db="UniProtKB">
        <authorList>
            <consortium name="RefSeq"/>
        </authorList>
    </citation>
    <scope>IDENTIFICATION</scope>
    <source>
        <tissue evidence="4">Young leaves</tissue>
    </source>
</reference>
<protein>
    <submittedName>
        <fullName evidence="4">Uncharacterized protein LOC111440836</fullName>
    </submittedName>
</protein>
<keyword evidence="2" id="KW-0732">Signal</keyword>
<dbReference type="AlphaFoldDB" id="A0A6J1EZP7"/>
<gene>
    <name evidence="4" type="primary">LOC111440836</name>
</gene>